<organism evidence="1 2">
    <name type="scientific">Cohnella boryungensis</name>
    <dbReference type="NCBI Taxonomy" id="768479"/>
    <lineage>
        <taxon>Bacteria</taxon>
        <taxon>Bacillati</taxon>
        <taxon>Bacillota</taxon>
        <taxon>Bacilli</taxon>
        <taxon>Bacillales</taxon>
        <taxon>Paenibacillaceae</taxon>
        <taxon>Cohnella</taxon>
    </lineage>
</organism>
<gene>
    <name evidence="1" type="ORF">ACFO1S_13580</name>
</gene>
<proteinExistence type="predicted"/>
<protein>
    <submittedName>
        <fullName evidence="1">Uncharacterized protein</fullName>
    </submittedName>
</protein>
<sequence length="209" mass="23686">MNLFHIRLDERSEEQMKAFLEEHFVSLSCPGIGDMERLDKNEIRAKLAAAYGGAWSPELEKRAEELHAFAHSVEDGDRILVEHGDFVYLGDVGDYYYVSSPEPLDRVNAHRRGVTWLHRIHRSQFNSLVQKWLEEPGAVHAFGYPLAAAQLDDWIGPNPAGLVSAPEPSPLVDRQTVEEALNILRQAMRCEDAERRERAAAAILRYAKP</sequence>
<keyword evidence="2" id="KW-1185">Reference proteome</keyword>
<evidence type="ECO:0000313" key="2">
    <source>
        <dbReference type="Proteomes" id="UP001595755"/>
    </source>
</evidence>
<reference evidence="2" key="1">
    <citation type="journal article" date="2019" name="Int. J. Syst. Evol. Microbiol.">
        <title>The Global Catalogue of Microorganisms (GCM) 10K type strain sequencing project: providing services to taxonomists for standard genome sequencing and annotation.</title>
        <authorList>
            <consortium name="The Broad Institute Genomics Platform"/>
            <consortium name="The Broad Institute Genome Sequencing Center for Infectious Disease"/>
            <person name="Wu L."/>
            <person name="Ma J."/>
        </authorList>
    </citation>
    <scope>NUCLEOTIDE SEQUENCE [LARGE SCALE GENOMIC DNA]</scope>
    <source>
        <strain evidence="2">CGMCC 4.1641</strain>
    </source>
</reference>
<dbReference type="EMBL" id="JBHSED010000023">
    <property type="protein sequence ID" value="MFC4304454.1"/>
    <property type="molecule type" value="Genomic_DNA"/>
</dbReference>
<name>A0ABV8SDN3_9BACL</name>
<evidence type="ECO:0000313" key="1">
    <source>
        <dbReference type="EMBL" id="MFC4304454.1"/>
    </source>
</evidence>
<dbReference type="RefSeq" id="WP_204604837.1">
    <property type="nucleotide sequence ID" value="NZ_JBHSED010000023.1"/>
</dbReference>
<comment type="caution">
    <text evidence="1">The sequence shown here is derived from an EMBL/GenBank/DDBJ whole genome shotgun (WGS) entry which is preliminary data.</text>
</comment>
<accession>A0ABV8SDN3</accession>
<dbReference type="Proteomes" id="UP001595755">
    <property type="component" value="Unassembled WGS sequence"/>
</dbReference>